<name>A0A9P9ESU5_9HYPO</name>
<dbReference type="EMBL" id="JAGMUU010000010">
    <property type="protein sequence ID" value="KAH7144313.1"/>
    <property type="molecule type" value="Genomic_DNA"/>
</dbReference>
<dbReference type="AlphaFoldDB" id="A0A9P9ESU5"/>
<protein>
    <submittedName>
        <fullName evidence="2">Uncharacterized protein</fullName>
    </submittedName>
</protein>
<keyword evidence="1" id="KW-0472">Membrane</keyword>
<comment type="caution">
    <text evidence="2">The sequence shown here is derived from an EMBL/GenBank/DDBJ whole genome shotgun (WGS) entry which is preliminary data.</text>
</comment>
<dbReference type="OrthoDB" id="5242705at2759"/>
<feature type="transmembrane region" description="Helical" evidence="1">
    <location>
        <begin position="12"/>
        <end position="32"/>
    </location>
</feature>
<dbReference type="Pfam" id="PF11374">
    <property type="entry name" value="DUF3176"/>
    <property type="match status" value="1"/>
</dbReference>
<dbReference type="InterPro" id="IPR021514">
    <property type="entry name" value="DUF3176"/>
</dbReference>
<reference evidence="2" key="1">
    <citation type="journal article" date="2021" name="Nat. Commun.">
        <title>Genetic determinants of endophytism in the Arabidopsis root mycobiome.</title>
        <authorList>
            <person name="Mesny F."/>
            <person name="Miyauchi S."/>
            <person name="Thiergart T."/>
            <person name="Pickel B."/>
            <person name="Atanasova L."/>
            <person name="Karlsson M."/>
            <person name="Huettel B."/>
            <person name="Barry K.W."/>
            <person name="Haridas S."/>
            <person name="Chen C."/>
            <person name="Bauer D."/>
            <person name="Andreopoulos W."/>
            <person name="Pangilinan J."/>
            <person name="LaButti K."/>
            <person name="Riley R."/>
            <person name="Lipzen A."/>
            <person name="Clum A."/>
            <person name="Drula E."/>
            <person name="Henrissat B."/>
            <person name="Kohler A."/>
            <person name="Grigoriev I.V."/>
            <person name="Martin F.M."/>
            <person name="Hacquard S."/>
        </authorList>
    </citation>
    <scope>NUCLEOTIDE SEQUENCE</scope>
    <source>
        <strain evidence="2">MPI-CAGE-AT-0021</strain>
    </source>
</reference>
<keyword evidence="1" id="KW-1133">Transmembrane helix</keyword>
<sequence>MRWTRGRGPEFVSMLSSLLSLIAIAILLALWCDKPLSKWSLFLSLNTVVSILALINKAPLAFVVGSCLTQEKWAWYSKRQGPLSTFVSIEEASRGPLGCLWLLWDLKVSHWVSFGAAITICLLAIDPFIQSIIFYSGDFANIDSLTASIPRASKLDIGSWERDTAIDIAYHDHMNVQATYRVYPDMGMLFTVQMGFVNGSTSRTTEPPGVSCPTGNCSWPAYSTLGLCSTCADISSHMKTKTGNGMDDRCHTSLVYWQNFTQYELPYGQNRTPVAFHRGDGFSNSTLSCRNTKLEVGVALRPNETYAFQNWNTLFASFAILHASNEYWDNKVRWEDDQVRATECGLRFCIQSYKPEMRNGEFKEVMIPMSFERDPESWQTGSDNTEFLEYIEEDFGNSLAELYDGAYLGWHTVIPRSNLKLQIVDPNGHLPNGLQRVFNITQKAITTMMANVDDDLAYSVNMAITDSTNIMASFENAARLISFRMREIDNATQIGTTEQWVIYIRVRWGFLAAPAILTVAAIVFSIHSIILVYSMTRGNMY</sequence>
<evidence type="ECO:0000313" key="2">
    <source>
        <dbReference type="EMBL" id="KAH7144313.1"/>
    </source>
</evidence>
<dbReference type="PANTHER" id="PTHR35394">
    <property type="entry name" value="DUF3176 DOMAIN-CONTAINING PROTEIN"/>
    <property type="match status" value="1"/>
</dbReference>
<keyword evidence="3" id="KW-1185">Reference proteome</keyword>
<dbReference type="Proteomes" id="UP000717696">
    <property type="component" value="Unassembled WGS sequence"/>
</dbReference>
<accession>A0A9P9ESU5</accession>
<keyword evidence="1" id="KW-0812">Transmembrane</keyword>
<gene>
    <name evidence="2" type="ORF">B0J13DRAFT_635348</name>
</gene>
<proteinExistence type="predicted"/>
<evidence type="ECO:0000256" key="1">
    <source>
        <dbReference type="SAM" id="Phobius"/>
    </source>
</evidence>
<dbReference type="PANTHER" id="PTHR35394:SF5">
    <property type="entry name" value="DUF3176 DOMAIN-CONTAINING PROTEIN"/>
    <property type="match status" value="1"/>
</dbReference>
<evidence type="ECO:0000313" key="3">
    <source>
        <dbReference type="Proteomes" id="UP000717696"/>
    </source>
</evidence>
<feature type="transmembrane region" description="Helical" evidence="1">
    <location>
        <begin position="508"/>
        <end position="533"/>
    </location>
</feature>
<organism evidence="2 3">
    <name type="scientific">Dactylonectria estremocensis</name>
    <dbReference type="NCBI Taxonomy" id="1079267"/>
    <lineage>
        <taxon>Eukaryota</taxon>
        <taxon>Fungi</taxon>
        <taxon>Dikarya</taxon>
        <taxon>Ascomycota</taxon>
        <taxon>Pezizomycotina</taxon>
        <taxon>Sordariomycetes</taxon>
        <taxon>Hypocreomycetidae</taxon>
        <taxon>Hypocreales</taxon>
        <taxon>Nectriaceae</taxon>
        <taxon>Dactylonectria</taxon>
    </lineage>
</organism>
<feature type="transmembrane region" description="Helical" evidence="1">
    <location>
        <begin position="111"/>
        <end position="129"/>
    </location>
</feature>